<organism evidence="1 2">
    <name type="scientific">Bosea massiliensis</name>
    <dbReference type="NCBI Taxonomy" id="151419"/>
    <lineage>
        <taxon>Bacteria</taxon>
        <taxon>Pseudomonadati</taxon>
        <taxon>Pseudomonadota</taxon>
        <taxon>Alphaproteobacteria</taxon>
        <taxon>Hyphomicrobiales</taxon>
        <taxon>Boseaceae</taxon>
        <taxon>Bosea</taxon>
    </lineage>
</organism>
<name>A0ABW0P5W7_9HYPH</name>
<evidence type="ECO:0000313" key="2">
    <source>
        <dbReference type="Proteomes" id="UP001596060"/>
    </source>
</evidence>
<evidence type="ECO:0000313" key="1">
    <source>
        <dbReference type="EMBL" id="MFC5507775.1"/>
    </source>
</evidence>
<dbReference type="Proteomes" id="UP001596060">
    <property type="component" value="Unassembled WGS sequence"/>
</dbReference>
<comment type="caution">
    <text evidence="1">The sequence shown here is derived from an EMBL/GenBank/DDBJ whole genome shotgun (WGS) entry which is preliminary data.</text>
</comment>
<dbReference type="RefSeq" id="WP_156449991.1">
    <property type="nucleotide sequence ID" value="NZ_JBHSLU010000069.1"/>
</dbReference>
<sequence length="158" mass="17799">MTLARLDEHNATNAPHKSDHAIARLIAHAAFDEHDLDIATSGLCGTFALALLDTLRERGIAAAGVVAYIGEPSTNVKRIEWRHALIETEGRLFDVEGEVERADVLENYCWGRTNKPCGFQSLDDVAFRALIVRTRNSYDRRWYADWAEALRLAARHVR</sequence>
<dbReference type="EMBL" id="JBHSLU010000069">
    <property type="protein sequence ID" value="MFC5507775.1"/>
    <property type="molecule type" value="Genomic_DNA"/>
</dbReference>
<evidence type="ECO:0008006" key="3">
    <source>
        <dbReference type="Google" id="ProtNLM"/>
    </source>
</evidence>
<keyword evidence="2" id="KW-1185">Reference proteome</keyword>
<accession>A0ABW0P5W7</accession>
<gene>
    <name evidence="1" type="ORF">ACFPN9_21240</name>
</gene>
<reference evidence="2" key="1">
    <citation type="journal article" date="2019" name="Int. J. Syst. Evol. Microbiol.">
        <title>The Global Catalogue of Microorganisms (GCM) 10K type strain sequencing project: providing services to taxonomists for standard genome sequencing and annotation.</title>
        <authorList>
            <consortium name="The Broad Institute Genomics Platform"/>
            <consortium name="The Broad Institute Genome Sequencing Center for Infectious Disease"/>
            <person name="Wu L."/>
            <person name="Ma J."/>
        </authorList>
    </citation>
    <scope>NUCLEOTIDE SEQUENCE [LARGE SCALE GENOMIC DNA]</scope>
    <source>
        <strain evidence="2">CCUG 43117</strain>
    </source>
</reference>
<proteinExistence type="predicted"/>
<protein>
    <recommendedName>
        <fullName evidence="3">Transglutaminase-like domain-containing protein</fullName>
    </recommendedName>
</protein>